<keyword evidence="3 5" id="KW-0251">Elongation factor</keyword>
<dbReference type="Pfam" id="PF00889">
    <property type="entry name" value="EF_TS"/>
    <property type="match status" value="1"/>
</dbReference>
<dbReference type="EMBL" id="MEYI01000029">
    <property type="protein sequence ID" value="OGD23752.1"/>
    <property type="molecule type" value="Genomic_DNA"/>
</dbReference>
<feature type="domain" description="Translation elongation factor EFTs/EF1B dimerisation" evidence="6">
    <location>
        <begin position="29"/>
        <end position="196"/>
    </location>
</feature>
<name>A0A1F5AZC6_9BACT</name>
<dbReference type="InterPro" id="IPR009060">
    <property type="entry name" value="UBA-like_sf"/>
</dbReference>
<proteinExistence type="inferred from homology"/>
<reference evidence="7 8" key="1">
    <citation type="journal article" date="2016" name="Nat. Commun.">
        <title>Thousands of microbial genomes shed light on interconnected biogeochemical processes in an aquifer system.</title>
        <authorList>
            <person name="Anantharaman K."/>
            <person name="Brown C.T."/>
            <person name="Hug L.A."/>
            <person name="Sharon I."/>
            <person name="Castelle C.J."/>
            <person name="Probst A.J."/>
            <person name="Thomas B.C."/>
            <person name="Singh A."/>
            <person name="Wilkins M.J."/>
            <person name="Karaoz U."/>
            <person name="Brodie E.L."/>
            <person name="Williams K.H."/>
            <person name="Hubbard S.S."/>
            <person name="Banfield J.F."/>
        </authorList>
    </citation>
    <scope>NUCLEOTIDE SEQUENCE [LARGE SCALE GENOMIC DNA]</scope>
</reference>
<dbReference type="FunFam" id="1.10.286.20:FF:000001">
    <property type="entry name" value="Elongation factor Ts"/>
    <property type="match status" value="1"/>
</dbReference>
<dbReference type="InterPro" id="IPR014039">
    <property type="entry name" value="Transl_elong_EFTs/EF1B_dimer"/>
</dbReference>
<dbReference type="InterPro" id="IPR036402">
    <property type="entry name" value="EF-Ts_dimer_sf"/>
</dbReference>
<comment type="caution">
    <text evidence="7">The sequence shown here is derived from an EMBL/GenBank/DDBJ whole genome shotgun (WGS) entry which is preliminary data.</text>
</comment>
<comment type="function">
    <text evidence="5">Associates with the EF-Tu.GDP complex and induces the exchange of GDP to GTP. It remains bound to the aminoacyl-tRNA.EF-Tu.GTP complex up to the GTP hydrolysis stage on the ribosome.</text>
</comment>
<dbReference type="Gene3D" id="1.10.286.20">
    <property type="match status" value="1"/>
</dbReference>
<evidence type="ECO:0000313" key="8">
    <source>
        <dbReference type="Proteomes" id="UP000176639"/>
    </source>
</evidence>
<dbReference type="AlphaFoldDB" id="A0A1F5AZC6"/>
<dbReference type="Gene3D" id="1.10.8.10">
    <property type="entry name" value="DNA helicase RuvA subunit, C-terminal domain"/>
    <property type="match status" value="1"/>
</dbReference>
<sequence>MAVSLEKIQKLREETMASMADVKKALDEAQGDEEKALFILKKQGKIIAEKKSSRETNAGIVASYVHQNGRIGVLIEVRCETDFVAKNTEFQALVHDLTLHIAAMKPEYVRQEDVPQAAIDAEKKVFEAQTDEMKGKPADVIEKIIEGKLKKYFDDVCLLNQPFVKDDSKTVRDRITECVAKVGENIDVSRFVRFEV</sequence>
<evidence type="ECO:0000256" key="1">
    <source>
        <dbReference type="ARBA" id="ARBA00005532"/>
    </source>
</evidence>
<feature type="region of interest" description="Involved in Mg(2+) ion dislocation from EF-Tu" evidence="5">
    <location>
        <begin position="81"/>
        <end position="84"/>
    </location>
</feature>
<protein>
    <recommendedName>
        <fullName evidence="2 5">Elongation factor Ts</fullName>
        <shortName evidence="5">EF-Ts</shortName>
    </recommendedName>
</protein>
<dbReference type="SUPFAM" id="SSF54713">
    <property type="entry name" value="Elongation factor Ts (EF-Ts), dimerisation domain"/>
    <property type="match status" value="1"/>
</dbReference>
<dbReference type="GO" id="GO:0003746">
    <property type="term" value="F:translation elongation factor activity"/>
    <property type="evidence" value="ECO:0007669"/>
    <property type="project" value="UniProtKB-UniRule"/>
</dbReference>
<dbReference type="Gene3D" id="3.30.479.20">
    <property type="entry name" value="Elongation factor Ts, dimerisation domain"/>
    <property type="match status" value="1"/>
</dbReference>
<organism evidence="7 8">
    <name type="scientific">Candidatus Azambacteria bacterium RBG_16_47_10</name>
    <dbReference type="NCBI Taxonomy" id="1797292"/>
    <lineage>
        <taxon>Bacteria</taxon>
        <taxon>Candidatus Azamiibacteriota</taxon>
    </lineage>
</organism>
<accession>A0A1F5AZC6</accession>
<keyword evidence="5" id="KW-0963">Cytoplasm</keyword>
<dbReference type="FunFam" id="1.10.8.10:FF:000001">
    <property type="entry name" value="Elongation factor Ts"/>
    <property type="match status" value="1"/>
</dbReference>
<keyword evidence="4 5" id="KW-0648">Protein biosynthesis</keyword>
<dbReference type="PANTHER" id="PTHR11741">
    <property type="entry name" value="ELONGATION FACTOR TS"/>
    <property type="match status" value="1"/>
</dbReference>
<dbReference type="PANTHER" id="PTHR11741:SF0">
    <property type="entry name" value="ELONGATION FACTOR TS, MITOCHONDRIAL"/>
    <property type="match status" value="1"/>
</dbReference>
<evidence type="ECO:0000256" key="3">
    <source>
        <dbReference type="ARBA" id="ARBA00022768"/>
    </source>
</evidence>
<dbReference type="InterPro" id="IPR001816">
    <property type="entry name" value="Transl_elong_EFTs/EF1B"/>
</dbReference>
<dbReference type="CDD" id="cd14275">
    <property type="entry name" value="UBA_EF-Ts"/>
    <property type="match status" value="1"/>
</dbReference>
<dbReference type="Proteomes" id="UP000176639">
    <property type="component" value="Unassembled WGS sequence"/>
</dbReference>
<dbReference type="GO" id="GO:0005737">
    <property type="term" value="C:cytoplasm"/>
    <property type="evidence" value="ECO:0007669"/>
    <property type="project" value="UniProtKB-SubCell"/>
</dbReference>
<dbReference type="SUPFAM" id="SSF46934">
    <property type="entry name" value="UBA-like"/>
    <property type="match status" value="1"/>
</dbReference>
<gene>
    <name evidence="5 7" type="primary">tsf</name>
    <name evidence="7" type="ORF">A2Z10_01820</name>
</gene>
<evidence type="ECO:0000256" key="2">
    <source>
        <dbReference type="ARBA" id="ARBA00016956"/>
    </source>
</evidence>
<evidence type="ECO:0000313" key="7">
    <source>
        <dbReference type="EMBL" id="OGD23752.1"/>
    </source>
</evidence>
<dbReference type="HAMAP" id="MF_00050">
    <property type="entry name" value="EF_Ts"/>
    <property type="match status" value="1"/>
</dbReference>
<evidence type="ECO:0000256" key="5">
    <source>
        <dbReference type="HAMAP-Rule" id="MF_00050"/>
    </source>
</evidence>
<evidence type="ECO:0000259" key="6">
    <source>
        <dbReference type="Pfam" id="PF00889"/>
    </source>
</evidence>
<evidence type="ECO:0000256" key="4">
    <source>
        <dbReference type="ARBA" id="ARBA00022917"/>
    </source>
</evidence>
<comment type="similarity">
    <text evidence="1 5">Belongs to the EF-Ts family.</text>
</comment>
<comment type="subcellular location">
    <subcellularLocation>
        <location evidence="5">Cytoplasm</location>
    </subcellularLocation>
</comment>